<gene>
    <name evidence="3" type="ORF">SPHA_64014</name>
</gene>
<accession>A0A812DX28</accession>
<evidence type="ECO:0000313" key="3">
    <source>
        <dbReference type="EMBL" id="CAE1312824.1"/>
    </source>
</evidence>
<keyword evidence="1" id="KW-0862">Zinc</keyword>
<keyword evidence="1" id="KW-0863">Zinc-finger</keyword>
<evidence type="ECO:0000313" key="4">
    <source>
        <dbReference type="Proteomes" id="UP000597762"/>
    </source>
</evidence>
<evidence type="ECO:0000256" key="1">
    <source>
        <dbReference type="PROSITE-ProRule" id="PRU00325"/>
    </source>
</evidence>
<keyword evidence="4" id="KW-1185">Reference proteome</keyword>
<organism evidence="3 4">
    <name type="scientific">Acanthosepion pharaonis</name>
    <name type="common">Pharaoh cuttlefish</name>
    <name type="synonym">Sepia pharaonis</name>
    <dbReference type="NCBI Taxonomy" id="158019"/>
    <lineage>
        <taxon>Eukaryota</taxon>
        <taxon>Metazoa</taxon>
        <taxon>Spiralia</taxon>
        <taxon>Lophotrochozoa</taxon>
        <taxon>Mollusca</taxon>
        <taxon>Cephalopoda</taxon>
        <taxon>Coleoidea</taxon>
        <taxon>Decapodiformes</taxon>
        <taxon>Sepiida</taxon>
        <taxon>Sepiina</taxon>
        <taxon>Sepiidae</taxon>
        <taxon>Acanthosepion</taxon>
    </lineage>
</organism>
<dbReference type="AlphaFoldDB" id="A0A812DX28"/>
<evidence type="ECO:0000259" key="2">
    <source>
        <dbReference type="PROSITE" id="PS50966"/>
    </source>
</evidence>
<reference evidence="3" key="1">
    <citation type="submission" date="2021-01" db="EMBL/GenBank/DDBJ databases">
        <authorList>
            <person name="Li R."/>
            <person name="Bekaert M."/>
        </authorList>
    </citation>
    <scope>NUCLEOTIDE SEQUENCE</scope>
    <source>
        <strain evidence="3">Farmed</strain>
    </source>
</reference>
<dbReference type="InterPro" id="IPR007527">
    <property type="entry name" value="Znf_SWIM"/>
</dbReference>
<name>A0A812DX28_ACAPH</name>
<dbReference type="PANTHER" id="PTHR28498">
    <property type="entry name" value="ZINC FINGER SWIM DOMAIN-CONTAINING PROTEIN 7"/>
    <property type="match status" value="1"/>
</dbReference>
<dbReference type="Proteomes" id="UP000597762">
    <property type="component" value="Unassembled WGS sequence"/>
</dbReference>
<dbReference type="GO" id="GO:0000724">
    <property type="term" value="P:double-strand break repair via homologous recombination"/>
    <property type="evidence" value="ECO:0007669"/>
    <property type="project" value="TreeGrafter"/>
</dbReference>
<keyword evidence="1" id="KW-0479">Metal-binding</keyword>
<proteinExistence type="predicted"/>
<protein>
    <recommendedName>
        <fullName evidence="2">SWIM-type domain-containing protein</fullName>
    </recommendedName>
</protein>
<dbReference type="GO" id="GO:0008270">
    <property type="term" value="F:zinc ion binding"/>
    <property type="evidence" value="ECO:0007669"/>
    <property type="project" value="UniProtKB-KW"/>
</dbReference>
<comment type="caution">
    <text evidence="3">The sequence shown here is derived from an EMBL/GenBank/DDBJ whole genome shotgun (WGS) entry which is preliminary data.</text>
</comment>
<sequence length="281" mass="31424">MENQQQDKQLTTISMQEEEEEQQRKLGVLVSSVETQLMSKVSLAYKETSTLSDELLSALQLVYEIQLHPALELVDNQAVIRMECPSKRQIYQVIDSSGVIYTCFQNNNYCSCSTYTYSVLVNDEHILCQHVLALRLSEAMEVTKTSLVSDKEMSCPHSVHSHLLGILFLWTTAQGLGLSMMYFENGSILQTTNQGSLYKCSNMGSPSSLLGILPEPSPSFSHLIKPVFFLFCVKCLSPSLPEGHGRSCTFPEIPPEPFPLCSLDQTRPPRARDGLAQMAKF</sequence>
<dbReference type="EMBL" id="CAHIKZ030004605">
    <property type="protein sequence ID" value="CAE1312824.1"/>
    <property type="molecule type" value="Genomic_DNA"/>
</dbReference>
<dbReference type="GO" id="GO:0097196">
    <property type="term" value="C:Shu complex"/>
    <property type="evidence" value="ECO:0007669"/>
    <property type="project" value="TreeGrafter"/>
</dbReference>
<dbReference type="PROSITE" id="PS50966">
    <property type="entry name" value="ZF_SWIM"/>
    <property type="match status" value="1"/>
</dbReference>
<dbReference type="PANTHER" id="PTHR28498:SF1">
    <property type="entry name" value="ZINC FINGER SWIM DOMAIN-CONTAINING PROTEIN 7"/>
    <property type="match status" value="1"/>
</dbReference>
<dbReference type="OrthoDB" id="337581at2759"/>
<feature type="domain" description="SWIM-type" evidence="2">
    <location>
        <begin position="101"/>
        <end position="139"/>
    </location>
</feature>